<keyword evidence="3" id="KW-1185">Reference proteome</keyword>
<evidence type="ECO:0000313" key="2">
    <source>
        <dbReference type="EMBL" id="GJN20182.1"/>
    </source>
</evidence>
<feature type="region of interest" description="Disordered" evidence="1">
    <location>
        <begin position="1"/>
        <end position="59"/>
    </location>
</feature>
<comment type="caution">
    <text evidence="2">The sequence shown here is derived from an EMBL/GenBank/DDBJ whole genome shotgun (WGS) entry which is preliminary data.</text>
</comment>
<evidence type="ECO:0000256" key="1">
    <source>
        <dbReference type="SAM" id="MobiDB-lite"/>
    </source>
</evidence>
<evidence type="ECO:0000313" key="3">
    <source>
        <dbReference type="Proteomes" id="UP001054889"/>
    </source>
</evidence>
<dbReference type="AlphaFoldDB" id="A0AAV5ECF1"/>
<gene>
    <name evidence="2" type="primary">gb07526</name>
    <name evidence="2" type="ORF">PR202_gb07526</name>
</gene>
<dbReference type="EMBL" id="BQKI01000074">
    <property type="protein sequence ID" value="GJN20182.1"/>
    <property type="molecule type" value="Genomic_DNA"/>
</dbReference>
<protein>
    <submittedName>
        <fullName evidence="2">Uncharacterized protein</fullName>
    </submittedName>
</protein>
<feature type="region of interest" description="Disordered" evidence="1">
    <location>
        <begin position="94"/>
        <end position="118"/>
    </location>
</feature>
<sequence length="118" mass="12634">MSREGGPNRRRAHGAERLMNGTEDSRGGGGGGRGAIPARCPRRWEGSNSSRRPGRADRCLGAGLKRSRLMLQNVNGSELPEEDETRAGIAQVVKKTGGGHRERSSAADSWANAPMRNV</sequence>
<organism evidence="2 3">
    <name type="scientific">Eleusine coracana subsp. coracana</name>
    <dbReference type="NCBI Taxonomy" id="191504"/>
    <lineage>
        <taxon>Eukaryota</taxon>
        <taxon>Viridiplantae</taxon>
        <taxon>Streptophyta</taxon>
        <taxon>Embryophyta</taxon>
        <taxon>Tracheophyta</taxon>
        <taxon>Spermatophyta</taxon>
        <taxon>Magnoliopsida</taxon>
        <taxon>Liliopsida</taxon>
        <taxon>Poales</taxon>
        <taxon>Poaceae</taxon>
        <taxon>PACMAD clade</taxon>
        <taxon>Chloridoideae</taxon>
        <taxon>Cynodonteae</taxon>
        <taxon>Eleusininae</taxon>
        <taxon>Eleusine</taxon>
    </lineage>
</organism>
<accession>A0AAV5ECF1</accession>
<reference evidence="2" key="1">
    <citation type="journal article" date="2018" name="DNA Res.">
        <title>Multiple hybrid de novo genome assembly of finger millet, an orphan allotetraploid crop.</title>
        <authorList>
            <person name="Hatakeyama M."/>
            <person name="Aluri S."/>
            <person name="Balachadran M.T."/>
            <person name="Sivarajan S.R."/>
            <person name="Patrignani A."/>
            <person name="Gruter S."/>
            <person name="Poveda L."/>
            <person name="Shimizu-Inatsugi R."/>
            <person name="Baeten J."/>
            <person name="Francoijs K.J."/>
            <person name="Nataraja K.N."/>
            <person name="Reddy Y.A.N."/>
            <person name="Phadnis S."/>
            <person name="Ravikumar R.L."/>
            <person name="Schlapbach R."/>
            <person name="Sreeman S.M."/>
            <person name="Shimizu K.K."/>
        </authorList>
    </citation>
    <scope>NUCLEOTIDE SEQUENCE</scope>
</reference>
<dbReference type="Proteomes" id="UP001054889">
    <property type="component" value="Unassembled WGS sequence"/>
</dbReference>
<proteinExistence type="predicted"/>
<reference evidence="2" key="2">
    <citation type="submission" date="2021-12" db="EMBL/GenBank/DDBJ databases">
        <title>Resequencing data analysis of finger millet.</title>
        <authorList>
            <person name="Hatakeyama M."/>
            <person name="Aluri S."/>
            <person name="Balachadran M.T."/>
            <person name="Sivarajan S.R."/>
            <person name="Poveda L."/>
            <person name="Shimizu-Inatsugi R."/>
            <person name="Schlapbach R."/>
            <person name="Sreeman S.M."/>
            <person name="Shimizu K.K."/>
        </authorList>
    </citation>
    <scope>NUCLEOTIDE SEQUENCE</scope>
</reference>
<name>A0AAV5ECF1_ELECO</name>